<dbReference type="InterPro" id="IPR036249">
    <property type="entry name" value="Thioredoxin-like_sf"/>
</dbReference>
<comment type="caution">
    <text evidence="2">The sequence shown here is derived from an EMBL/GenBank/DDBJ whole genome shotgun (WGS) entry which is preliminary data.</text>
</comment>
<dbReference type="Gene3D" id="3.40.30.10">
    <property type="entry name" value="Glutaredoxin"/>
    <property type="match status" value="1"/>
</dbReference>
<name>A0ABS4GLU5_9BACL</name>
<evidence type="ECO:0000259" key="1">
    <source>
        <dbReference type="Pfam" id="PF01323"/>
    </source>
</evidence>
<sequence length="160" mass="18072">MDWRAWEMPADAHPPAKPEGYGENAKKFLQTLLDQLGLQIQPPNKKAKTFLAHVGGKYAKEQGVYEAYQQAIFEAIWQNSESVEDKKILSQIAKKVGLSPAAFEGALENPSYIKQVMADFQLAVDQKIWTIPSYQGENGTIQVNHFKDLPTIKELEKLIR</sequence>
<dbReference type="EMBL" id="JAGGKT010000002">
    <property type="protein sequence ID" value="MBP1931247.1"/>
    <property type="molecule type" value="Genomic_DNA"/>
</dbReference>
<evidence type="ECO:0000313" key="2">
    <source>
        <dbReference type="EMBL" id="MBP1931247.1"/>
    </source>
</evidence>
<dbReference type="Pfam" id="PF01323">
    <property type="entry name" value="DSBA"/>
    <property type="match status" value="1"/>
</dbReference>
<reference evidence="2 3" key="1">
    <citation type="submission" date="2021-03" db="EMBL/GenBank/DDBJ databases">
        <title>Genomic Encyclopedia of Type Strains, Phase IV (KMG-IV): sequencing the most valuable type-strain genomes for metagenomic binning, comparative biology and taxonomic classification.</title>
        <authorList>
            <person name="Goeker M."/>
        </authorList>
    </citation>
    <scope>NUCLEOTIDE SEQUENCE [LARGE SCALE GENOMIC DNA]</scope>
    <source>
        <strain evidence="2 3">DSM 24738</strain>
    </source>
</reference>
<proteinExistence type="predicted"/>
<keyword evidence="3" id="KW-1185">Reference proteome</keyword>
<feature type="domain" description="DSBA-like thioredoxin" evidence="1">
    <location>
        <begin position="25"/>
        <end position="134"/>
    </location>
</feature>
<dbReference type="InterPro" id="IPR001853">
    <property type="entry name" value="DSBA-like_thioredoxin_dom"/>
</dbReference>
<evidence type="ECO:0000313" key="3">
    <source>
        <dbReference type="Proteomes" id="UP001519343"/>
    </source>
</evidence>
<dbReference type="Proteomes" id="UP001519343">
    <property type="component" value="Unassembled WGS sequence"/>
</dbReference>
<dbReference type="GO" id="GO:0016853">
    <property type="term" value="F:isomerase activity"/>
    <property type="evidence" value="ECO:0007669"/>
    <property type="project" value="UniProtKB-KW"/>
</dbReference>
<dbReference type="SUPFAM" id="SSF52833">
    <property type="entry name" value="Thioredoxin-like"/>
    <property type="match status" value="1"/>
</dbReference>
<gene>
    <name evidence="2" type="ORF">J2Z37_001244</name>
</gene>
<organism evidence="2 3">
    <name type="scientific">Ammoniphilus resinae</name>
    <dbReference type="NCBI Taxonomy" id="861532"/>
    <lineage>
        <taxon>Bacteria</taxon>
        <taxon>Bacillati</taxon>
        <taxon>Bacillota</taxon>
        <taxon>Bacilli</taxon>
        <taxon>Bacillales</taxon>
        <taxon>Paenibacillaceae</taxon>
        <taxon>Aneurinibacillus group</taxon>
        <taxon>Ammoniphilus</taxon>
    </lineage>
</organism>
<keyword evidence="2" id="KW-0413">Isomerase</keyword>
<protein>
    <submittedName>
        <fullName evidence="2">DsbA family dithiol-disulfide isomerase</fullName>
    </submittedName>
</protein>
<accession>A0ABS4GLU5</accession>